<dbReference type="Pfam" id="PF24883">
    <property type="entry name" value="NPHP3_N"/>
    <property type="match status" value="1"/>
</dbReference>
<keyword evidence="4" id="KW-1185">Reference proteome</keyword>
<evidence type="ECO:0000313" key="3">
    <source>
        <dbReference type="EMBL" id="RAR06055.1"/>
    </source>
</evidence>
<gene>
    <name evidence="3" type="ORF">DDE83_007124</name>
</gene>
<dbReference type="EMBL" id="QGDH01000122">
    <property type="protein sequence ID" value="RAR06055.1"/>
    <property type="molecule type" value="Genomic_DNA"/>
</dbReference>
<sequence length="1439" mass="161904">MQPSKSREQLEKEVTSHEVTLHNKPDVDLEKLWDEAKTNFFAKTGVNLSDRIDQEKAEKGFQIQISAEVHRILEAGLAENAVTDREENRDIRKRDKFRSMLATAKRVFKGVFSVIWKFQEFLMPMASSIPFVGAGVTLLSKSIELLIETTKNYHEIFASVANLFEQVGFFSMRFDLVMEAQKAGATVHPKFVKFLSVILKHIVDCVALYVKLTQDAGKSKGFKEIAKVTKMFFETMGGDDQGVEEHLAKLRQLVEEESKLSSALVLSTVLQIHKNVLTVRENVDTIMHTMLEPSKIGKLKEWLQIDSEPWASRYRACADHRVRETGKWLLQHDLLMAWVAAENGSRVLALEAASSTGKTYLAIAAIDHLQTRAREDQTSAAVAYYLFDRTAILSTTGNVVRALLFQFCVQNAQFFKLAQPILEASKENSTKGEDLWENIVQEVMRRMPELTCYIVLDGLDLMDEKEIGGLRDVLQRSSQANSGMRFLLTGNSTWLSAVTEHTGITTTRLSLHQGYPNSGDIALVAKESLSRCDLFTRALESEDFQANVSERLVQMVSGDYYILSWYTSSMRRASSRSEVERVMNRNHQSRQDVVLHDLSRLAKRLPEKDSLQLRQTLHLLAVLHHLGVAMPRLATVQDFVARDEGPSTMVRSTIESAYSCLLTIDHRNYLAFAAVEVAKYLLVDPRKTLVAHALLQNGSHAQLRAIQHFLTATFTAEALDAHGFSKEFFDSKETQSSALSQFVVDWDTAMANTAVGLIESLGNLRKNANGHQTEQTAAISALARDLLPKILFRLRTVQLNDDVGVKLGKSLATLFLEGDMLSVFLPVEAQKQTNDSWGANEEYFEAVFKCMEAGLIEYKASAHALGSKWPNITCADDLKRITSQMIARRWLQSKSFWAREDFKHMFHWFTTTPELGLEYDHWQKGYIGYDGQNCTGWFTPPNWLKILSWVKAGNVQISDKADLDIHTAATLCAFGDKTSAPDALLSDHIKTDWRAAVLMAEATSWKAEVSLGKREAFDIAFALCNQSLKLMSDCKADAESVRRAIDDMLEWQWHWEDGFKEMLFRELAVRMTTSNNGDSLSYNMVSETSVTAVCRRGIDGGFDIFMSFYKSHRRLLVKTFVYQADKSCNSSIHIALSNTIANDADGLRLSILCEVYRDSLALCAATDELSEQKKTLTGLKLGFWLGRLNFLQSTHATLDEAIHVWENLVQDLLQSPATAEIVLMLPIVTHLCSAYVRKVLESPGAQDSMEIVGEVIRLVEVAKTSQNPLFLKLYFRTSLCLARIHMACGNNDKAHQVLQEHATHGFAMISQRNDMSLSNIGWLYLASILTVLGQEDAAWAWTKVQMCQQGEQTCSENYAVYAERNANLIEDPLLDETTYSRLKAIERGEYLTLAPSPDNDYLPSYASMAGHEGVTVKGSYEVSEDDFATITKLQTDWKV</sequence>
<comment type="caution">
    <text evidence="3">The sequence shown here is derived from an EMBL/GenBank/DDBJ whole genome shotgun (WGS) entry which is preliminary data.</text>
</comment>
<accession>A0A364MX16</accession>
<dbReference type="PANTHER" id="PTHR10039:SF17">
    <property type="entry name" value="FUNGAL STAND N-TERMINAL GOODBYE DOMAIN-CONTAINING PROTEIN-RELATED"/>
    <property type="match status" value="1"/>
</dbReference>
<name>A0A364MX16_STELY</name>
<evidence type="ECO:0000313" key="4">
    <source>
        <dbReference type="Proteomes" id="UP000249619"/>
    </source>
</evidence>
<protein>
    <submittedName>
        <fullName evidence="3">Neutral amino acid permease</fullName>
    </submittedName>
</protein>
<proteinExistence type="predicted"/>
<reference evidence="4" key="1">
    <citation type="submission" date="2018-05" db="EMBL/GenBank/DDBJ databases">
        <title>Draft genome sequence of Stemphylium lycopersici strain CIDEFI 213.</title>
        <authorList>
            <person name="Medina R."/>
            <person name="Franco M.E.E."/>
            <person name="Lucentini C.G."/>
            <person name="Saparrat M.C.N."/>
            <person name="Balatti P.A."/>
        </authorList>
    </citation>
    <scope>NUCLEOTIDE SEQUENCE [LARGE SCALE GENOMIC DNA]</scope>
    <source>
        <strain evidence="4">CIDEFI 213</strain>
    </source>
</reference>
<dbReference type="PANTHER" id="PTHR10039">
    <property type="entry name" value="AMELOGENIN"/>
    <property type="match status" value="1"/>
</dbReference>
<dbReference type="Proteomes" id="UP000249619">
    <property type="component" value="Unassembled WGS sequence"/>
</dbReference>
<dbReference type="InterPro" id="IPR027417">
    <property type="entry name" value="P-loop_NTPase"/>
</dbReference>
<dbReference type="SUPFAM" id="SSF52540">
    <property type="entry name" value="P-loop containing nucleoside triphosphate hydrolases"/>
    <property type="match status" value="1"/>
</dbReference>
<evidence type="ECO:0000259" key="2">
    <source>
        <dbReference type="Pfam" id="PF24883"/>
    </source>
</evidence>
<feature type="domain" description="Nephrocystin 3-like N-terminal" evidence="2">
    <location>
        <begin position="325"/>
        <end position="489"/>
    </location>
</feature>
<dbReference type="Gene3D" id="3.40.50.300">
    <property type="entry name" value="P-loop containing nucleotide triphosphate hydrolases"/>
    <property type="match status" value="1"/>
</dbReference>
<evidence type="ECO:0000256" key="1">
    <source>
        <dbReference type="ARBA" id="ARBA00022737"/>
    </source>
</evidence>
<keyword evidence="1" id="KW-0677">Repeat</keyword>
<organism evidence="3 4">
    <name type="scientific">Stemphylium lycopersici</name>
    <name type="common">Tomato gray leaf spot disease fungus</name>
    <name type="synonym">Thyrospora lycopersici</name>
    <dbReference type="NCBI Taxonomy" id="183478"/>
    <lineage>
        <taxon>Eukaryota</taxon>
        <taxon>Fungi</taxon>
        <taxon>Dikarya</taxon>
        <taxon>Ascomycota</taxon>
        <taxon>Pezizomycotina</taxon>
        <taxon>Dothideomycetes</taxon>
        <taxon>Pleosporomycetidae</taxon>
        <taxon>Pleosporales</taxon>
        <taxon>Pleosporineae</taxon>
        <taxon>Pleosporaceae</taxon>
        <taxon>Stemphylium</taxon>
    </lineage>
</organism>
<dbReference type="InterPro" id="IPR056884">
    <property type="entry name" value="NPHP3-like_N"/>
</dbReference>